<evidence type="ECO:0000313" key="9">
    <source>
        <dbReference type="EMBL" id="GAC28528.1"/>
    </source>
</evidence>
<dbReference type="GO" id="GO:0016614">
    <property type="term" value="F:oxidoreductase activity, acting on CH-OH group of donors"/>
    <property type="evidence" value="ECO:0007669"/>
    <property type="project" value="InterPro"/>
</dbReference>
<dbReference type="Proteomes" id="UP000006251">
    <property type="component" value="Unassembled WGS sequence"/>
</dbReference>
<keyword evidence="4 5" id="KW-0274">FAD</keyword>
<dbReference type="InterPro" id="IPR000172">
    <property type="entry name" value="GMC_OxRdtase_N"/>
</dbReference>
<name>K6ZI09_9ALTE</name>
<dbReference type="PANTHER" id="PTHR11552">
    <property type="entry name" value="GLUCOSE-METHANOL-CHOLINE GMC OXIDOREDUCTASE"/>
    <property type="match status" value="1"/>
</dbReference>
<dbReference type="AlphaFoldDB" id="K6ZI09"/>
<dbReference type="OrthoDB" id="9785276at2"/>
<comment type="similarity">
    <text evidence="2 6">Belongs to the GMC oxidoreductase family.</text>
</comment>
<dbReference type="RefSeq" id="WP_006010763.1">
    <property type="nucleotide sequence ID" value="NZ_AUAV01000015.1"/>
</dbReference>
<evidence type="ECO:0000313" key="10">
    <source>
        <dbReference type="Proteomes" id="UP000006251"/>
    </source>
</evidence>
<dbReference type="SUPFAM" id="SSF54373">
    <property type="entry name" value="FAD-linked reductases, C-terminal domain"/>
    <property type="match status" value="1"/>
</dbReference>
<accession>K6ZI09</accession>
<evidence type="ECO:0000256" key="5">
    <source>
        <dbReference type="PIRSR" id="PIRSR000137-2"/>
    </source>
</evidence>
<evidence type="ECO:0000256" key="3">
    <source>
        <dbReference type="ARBA" id="ARBA00022630"/>
    </source>
</evidence>
<dbReference type="PANTHER" id="PTHR11552:SF147">
    <property type="entry name" value="CHOLINE DEHYDROGENASE, MITOCHONDRIAL"/>
    <property type="match status" value="1"/>
</dbReference>
<dbReference type="PROSITE" id="PS00623">
    <property type="entry name" value="GMC_OXRED_1"/>
    <property type="match status" value="1"/>
</dbReference>
<feature type="domain" description="Glucose-methanol-choline oxidoreductase N-terminal" evidence="7">
    <location>
        <begin position="81"/>
        <end position="104"/>
    </location>
</feature>
<keyword evidence="3 6" id="KW-0285">Flavoprotein</keyword>
<feature type="binding site" evidence="5">
    <location>
        <position position="219"/>
    </location>
    <ligand>
        <name>FAD</name>
        <dbReference type="ChEBI" id="CHEBI:57692"/>
    </ligand>
</feature>
<dbReference type="EMBL" id="BAEQ01000024">
    <property type="protein sequence ID" value="GAC28528.1"/>
    <property type="molecule type" value="Genomic_DNA"/>
</dbReference>
<evidence type="ECO:0000259" key="7">
    <source>
        <dbReference type="PROSITE" id="PS00623"/>
    </source>
</evidence>
<dbReference type="Pfam" id="PF00732">
    <property type="entry name" value="GMC_oxred_N"/>
    <property type="match status" value="1"/>
</dbReference>
<evidence type="ECO:0000256" key="1">
    <source>
        <dbReference type="ARBA" id="ARBA00001974"/>
    </source>
</evidence>
<evidence type="ECO:0000256" key="2">
    <source>
        <dbReference type="ARBA" id="ARBA00010790"/>
    </source>
</evidence>
<dbReference type="Gene3D" id="3.50.50.60">
    <property type="entry name" value="FAD/NAD(P)-binding domain"/>
    <property type="match status" value="1"/>
</dbReference>
<sequence>MTEFDIIIVGAGSAGAVLANRLSENQQMSVCLLEAGPKDTNLAIHIPFGLAALADMKSVNWSFQTHQESNLNNREMFWPRGKTLGGSSSINAMCYIRGAAQNYNDWAASGLTGWAWDDVLPYFKKSEDNTRGISDFHAIGGCQSVSDLKYINAVSHDFVASSVSNGLAESADFNGEFQEGVGIYQVTQRNGSRCSTAKGFLSDAIKARPNLYIMTDVEVKKITFDNKKATGIEVFSNSTKQFLFAKKRVILSAGAIGSPQILMQSGIGNKEHLQSLGIEVKAHLPGVGQNLQDHLDGTILFKTQAQRSYGLSVPALLKNALQPLNYWLNKEGMFTSNIAEGGAFLKSDPTMTLPDIQLHFLPALLVDHGRSKPWGHGFTIHFCNLYPKSRGEILLKEIDGELHPDIRPNYLANEDDIKPLIAGFKWCRKISNTSPLGDGAVEWTPGEAVQTDEQIIDYLKSNAETVYHPVGTCKMGVDGDEFAVVDVNLNVKGITNLMVVDASVMPTIVGGNTSAPTIMIAEKAADLLKASLHIIATPKNSALA</sequence>
<comment type="cofactor">
    <cofactor evidence="1 5">
        <name>FAD</name>
        <dbReference type="ChEBI" id="CHEBI:57692"/>
    </cofactor>
</comment>
<dbReference type="STRING" id="1121922.GCA_000428905_02907"/>
<reference evidence="10" key="1">
    <citation type="journal article" date="2014" name="Environ. Microbiol.">
        <title>Comparative genomics of the marine bacterial genus Glaciecola reveals the high degree of genomic diversity and genomic characteristic for cold adaptation.</title>
        <authorList>
            <person name="Qin Q.L."/>
            <person name="Xie B.B."/>
            <person name="Yu Y."/>
            <person name="Shu Y.L."/>
            <person name="Rong J.C."/>
            <person name="Zhang Y.J."/>
            <person name="Zhao D.L."/>
            <person name="Chen X.L."/>
            <person name="Zhang X.Y."/>
            <person name="Chen B."/>
            <person name="Zhou B.C."/>
            <person name="Zhang Y.Z."/>
        </authorList>
    </citation>
    <scope>NUCLEOTIDE SEQUENCE [LARGE SCALE GENOMIC DNA]</scope>
    <source>
        <strain evidence="10">ACAM 615</strain>
    </source>
</reference>
<proteinExistence type="inferred from homology"/>
<dbReference type="GO" id="GO:0050660">
    <property type="term" value="F:flavin adenine dinucleotide binding"/>
    <property type="evidence" value="ECO:0007669"/>
    <property type="project" value="InterPro"/>
</dbReference>
<dbReference type="PROSITE" id="PS00624">
    <property type="entry name" value="GMC_OXRED_2"/>
    <property type="match status" value="1"/>
</dbReference>
<dbReference type="SUPFAM" id="SSF51905">
    <property type="entry name" value="FAD/NAD(P)-binding domain"/>
    <property type="match status" value="1"/>
</dbReference>
<organism evidence="9 10">
    <name type="scientific">Brumicola pallidula DSM 14239 = ACAM 615</name>
    <dbReference type="NCBI Taxonomy" id="1121922"/>
    <lineage>
        <taxon>Bacteria</taxon>
        <taxon>Pseudomonadati</taxon>
        <taxon>Pseudomonadota</taxon>
        <taxon>Gammaproteobacteria</taxon>
        <taxon>Alteromonadales</taxon>
        <taxon>Alteromonadaceae</taxon>
        <taxon>Brumicola</taxon>
    </lineage>
</organism>
<dbReference type="InterPro" id="IPR036188">
    <property type="entry name" value="FAD/NAD-bd_sf"/>
</dbReference>
<evidence type="ECO:0000256" key="4">
    <source>
        <dbReference type="ARBA" id="ARBA00022827"/>
    </source>
</evidence>
<dbReference type="InterPro" id="IPR012132">
    <property type="entry name" value="GMC_OxRdtase"/>
</dbReference>
<evidence type="ECO:0000256" key="6">
    <source>
        <dbReference type="RuleBase" id="RU003968"/>
    </source>
</evidence>
<protein>
    <submittedName>
        <fullName evidence="9">Choline dehydrogenase, mitochondrial</fullName>
    </submittedName>
</protein>
<dbReference type="InterPro" id="IPR007867">
    <property type="entry name" value="GMC_OxRtase_C"/>
</dbReference>
<evidence type="ECO:0000259" key="8">
    <source>
        <dbReference type="PROSITE" id="PS00624"/>
    </source>
</evidence>
<keyword evidence="10" id="KW-1185">Reference proteome</keyword>
<dbReference type="Pfam" id="PF05199">
    <property type="entry name" value="GMC_oxred_C"/>
    <property type="match status" value="1"/>
</dbReference>
<dbReference type="Gene3D" id="3.30.560.10">
    <property type="entry name" value="Glucose Oxidase, domain 3"/>
    <property type="match status" value="1"/>
</dbReference>
<comment type="caution">
    <text evidence="9">The sequence shown here is derived from an EMBL/GenBank/DDBJ whole genome shotgun (WGS) entry which is preliminary data.</text>
</comment>
<dbReference type="PIRSF" id="PIRSF000137">
    <property type="entry name" value="Alcohol_oxidase"/>
    <property type="match status" value="1"/>
</dbReference>
<feature type="domain" description="Glucose-methanol-choline oxidoreductase N-terminal" evidence="8">
    <location>
        <begin position="254"/>
        <end position="268"/>
    </location>
</feature>
<gene>
    <name evidence="9" type="ORF">GPAL_1664</name>
</gene>